<dbReference type="GO" id="GO:0000151">
    <property type="term" value="C:ubiquitin ligase complex"/>
    <property type="evidence" value="ECO:0007669"/>
    <property type="project" value="TreeGrafter"/>
</dbReference>
<protein>
    <recommendedName>
        <fullName evidence="3">BTB domain-containing protein</fullName>
    </recommendedName>
</protein>
<dbReference type="PROSITE" id="PS50097">
    <property type="entry name" value="BTB"/>
    <property type="match status" value="1"/>
</dbReference>
<dbReference type="EMBL" id="CDMZ01002890">
    <property type="protein sequence ID" value="CEM44293.1"/>
    <property type="molecule type" value="Genomic_DNA"/>
</dbReference>
<organism evidence="4">
    <name type="scientific">Chromera velia CCMP2878</name>
    <dbReference type="NCBI Taxonomy" id="1169474"/>
    <lineage>
        <taxon>Eukaryota</taxon>
        <taxon>Sar</taxon>
        <taxon>Alveolata</taxon>
        <taxon>Colpodellida</taxon>
        <taxon>Chromeraceae</taxon>
        <taxon>Chromera</taxon>
    </lineage>
</organism>
<keyword evidence="2" id="KW-0040">ANK repeat</keyword>
<proteinExistence type="predicted"/>
<dbReference type="InterPro" id="IPR011333">
    <property type="entry name" value="SKP1/BTB/POZ_sf"/>
</dbReference>
<dbReference type="CDD" id="cd18186">
    <property type="entry name" value="BTB_POZ_ZBTB_KLHL-like"/>
    <property type="match status" value="1"/>
</dbReference>
<dbReference type="AlphaFoldDB" id="A0A0G4HJQ8"/>
<sequence>MLTSGFAEGQEARREITIGNTTPEAFKALLRYLYTDELQFPDEHLMEVMHKAKEIQLDRVYEYAVRRASRLLSVHNVVEWLVKADEYGMEELRKAALTFFNRNLQRISQRPDGRCKGSQRDPS</sequence>
<accession>A0A0G4HJQ8</accession>
<reference evidence="4" key="1">
    <citation type="submission" date="2014-11" db="EMBL/GenBank/DDBJ databases">
        <authorList>
            <person name="Otto D Thomas"/>
            <person name="Naeem Raeece"/>
        </authorList>
    </citation>
    <scope>NUCLEOTIDE SEQUENCE</scope>
</reference>
<gene>
    <name evidence="4" type="ORF">Cvel_28219</name>
</gene>
<dbReference type="Gene3D" id="6.10.250.3030">
    <property type="match status" value="1"/>
</dbReference>
<dbReference type="Pfam" id="PF00651">
    <property type="entry name" value="BTB"/>
    <property type="match status" value="1"/>
</dbReference>
<keyword evidence="1" id="KW-0677">Repeat</keyword>
<name>A0A0G4HJQ8_9ALVE</name>
<dbReference type="InterPro" id="IPR044515">
    <property type="entry name" value="ABTB1"/>
</dbReference>
<evidence type="ECO:0000259" key="3">
    <source>
        <dbReference type="PROSITE" id="PS50097"/>
    </source>
</evidence>
<evidence type="ECO:0000256" key="1">
    <source>
        <dbReference type="ARBA" id="ARBA00022737"/>
    </source>
</evidence>
<evidence type="ECO:0000313" key="4">
    <source>
        <dbReference type="EMBL" id="CEM44293.1"/>
    </source>
</evidence>
<dbReference type="GO" id="GO:0005737">
    <property type="term" value="C:cytoplasm"/>
    <property type="evidence" value="ECO:0007669"/>
    <property type="project" value="TreeGrafter"/>
</dbReference>
<dbReference type="PANTHER" id="PTHR46231">
    <property type="entry name" value="ANKYRIN REPEAT AND BTB/POZ DOMAIN-CONTAINING PROTEIN 1"/>
    <property type="match status" value="1"/>
</dbReference>
<evidence type="ECO:0000256" key="2">
    <source>
        <dbReference type="ARBA" id="ARBA00023043"/>
    </source>
</evidence>
<dbReference type="PANTHER" id="PTHR46231:SF1">
    <property type="entry name" value="ANKYRIN REPEAT AND BTB_POZ DOMAIN-CONTAINING PROTEIN 1"/>
    <property type="match status" value="1"/>
</dbReference>
<dbReference type="Gene3D" id="3.30.710.10">
    <property type="entry name" value="Potassium Channel Kv1.1, Chain A"/>
    <property type="match status" value="1"/>
</dbReference>
<feature type="domain" description="BTB" evidence="3">
    <location>
        <begin position="1"/>
        <end position="42"/>
    </location>
</feature>
<dbReference type="InterPro" id="IPR000210">
    <property type="entry name" value="BTB/POZ_dom"/>
</dbReference>
<dbReference type="VEuPathDB" id="CryptoDB:Cvel_28219"/>
<dbReference type="SUPFAM" id="SSF54695">
    <property type="entry name" value="POZ domain"/>
    <property type="match status" value="1"/>
</dbReference>
<dbReference type="PhylomeDB" id="A0A0G4HJQ8"/>
<dbReference type="CDD" id="cd14733">
    <property type="entry name" value="BACK"/>
    <property type="match status" value="1"/>
</dbReference>